<dbReference type="EMBL" id="CP002047">
    <property type="protein sequence ID" value="ADI03957.1"/>
    <property type="molecule type" value="Genomic_DNA"/>
</dbReference>
<evidence type="ECO:0000259" key="1">
    <source>
        <dbReference type="PROSITE" id="PS51332"/>
    </source>
</evidence>
<feature type="domain" description="B12-binding" evidence="1">
    <location>
        <begin position="9"/>
        <end position="144"/>
    </location>
</feature>
<protein>
    <recommendedName>
        <fullName evidence="1">B12-binding domain-containing protein</fullName>
    </recommendedName>
</protein>
<dbReference type="Gene3D" id="3.40.50.280">
    <property type="entry name" value="Cobalamin-binding domain"/>
    <property type="match status" value="1"/>
</dbReference>
<dbReference type="GO" id="GO:0046872">
    <property type="term" value="F:metal ion binding"/>
    <property type="evidence" value="ECO:0007669"/>
    <property type="project" value="InterPro"/>
</dbReference>
<gene>
    <name evidence="2" type="ordered locus">SBI_00836</name>
</gene>
<evidence type="ECO:0000313" key="2">
    <source>
        <dbReference type="EMBL" id="ADI03957.1"/>
    </source>
</evidence>
<dbReference type="AlphaFoldDB" id="D7C4D5"/>
<dbReference type="KEGG" id="sbh:SBI_00836"/>
<dbReference type="eggNOG" id="COG2185">
    <property type="taxonomic scope" value="Bacteria"/>
</dbReference>
<evidence type="ECO:0000313" key="3">
    <source>
        <dbReference type="Proteomes" id="UP000000377"/>
    </source>
</evidence>
<proteinExistence type="predicted"/>
<name>D7C4D5_STRBB</name>
<dbReference type="PATRIC" id="fig|749414.3.peg.854"/>
<dbReference type="HOGENOM" id="CLU_122414_0_0_11"/>
<dbReference type="Proteomes" id="UP000000377">
    <property type="component" value="Chromosome"/>
</dbReference>
<accession>D7C4D5</accession>
<dbReference type="RefSeq" id="WP_014173436.1">
    <property type="nucleotide sequence ID" value="NC_016582.1"/>
</dbReference>
<sequence length="159" mass="16745">MTDQRTDTRRTAVVTTMASDSHTWNLVFLQLLIEELGFSVVNLGPCVPDDLLVTRCAEIAPAFIAVSSVNGHGYQDGLRVIKKLRADQRLTATPVVIGGKLGVKGTDGARAQELLAAGFDEVVEEGGDPAAALRAFAASLPVTVTLSPGRPLARAHGAR</sequence>
<reference evidence="2 3" key="1">
    <citation type="journal article" date="2010" name="J. Bacteriol.">
        <title>Genome sequence of the milbemycin-producing bacterium Streptomyces bingchenggensis.</title>
        <authorList>
            <person name="Wang X.J."/>
            <person name="Yan Y.J."/>
            <person name="Zhang B."/>
            <person name="An J."/>
            <person name="Wang J.J."/>
            <person name="Tian J."/>
            <person name="Jiang L."/>
            <person name="Chen Y.H."/>
            <person name="Huang S.X."/>
            <person name="Yin M."/>
            <person name="Zhang J."/>
            <person name="Gao A.L."/>
            <person name="Liu C.X."/>
            <person name="Zhu Z.X."/>
            <person name="Xiang W.S."/>
        </authorList>
    </citation>
    <scope>NUCLEOTIDE SEQUENCE [LARGE SCALE GENOMIC DNA]</scope>
    <source>
        <strain evidence="2 3">BCW-1</strain>
    </source>
</reference>
<keyword evidence="3" id="KW-1185">Reference proteome</keyword>
<dbReference type="STRING" id="749414.SBI_00836"/>
<dbReference type="InterPro" id="IPR006158">
    <property type="entry name" value="Cobalamin-bd"/>
</dbReference>
<dbReference type="GO" id="GO:0031419">
    <property type="term" value="F:cobalamin binding"/>
    <property type="evidence" value="ECO:0007669"/>
    <property type="project" value="InterPro"/>
</dbReference>
<dbReference type="InterPro" id="IPR036724">
    <property type="entry name" value="Cobalamin-bd_sf"/>
</dbReference>
<dbReference type="PROSITE" id="PS51332">
    <property type="entry name" value="B12_BINDING"/>
    <property type="match status" value="1"/>
</dbReference>
<dbReference type="Pfam" id="PF02310">
    <property type="entry name" value="B12-binding"/>
    <property type="match status" value="1"/>
</dbReference>
<organism evidence="2 3">
    <name type="scientific">Streptomyces bingchenggensis (strain BCW-1)</name>
    <dbReference type="NCBI Taxonomy" id="749414"/>
    <lineage>
        <taxon>Bacteria</taxon>
        <taxon>Bacillati</taxon>
        <taxon>Actinomycetota</taxon>
        <taxon>Actinomycetes</taxon>
        <taxon>Kitasatosporales</taxon>
        <taxon>Streptomycetaceae</taxon>
        <taxon>Streptomyces</taxon>
    </lineage>
</organism>
<dbReference type="SUPFAM" id="SSF52242">
    <property type="entry name" value="Cobalamin (vitamin B12)-binding domain"/>
    <property type="match status" value="1"/>
</dbReference>